<keyword evidence="1" id="KW-0472">Membrane</keyword>
<name>A0A2K4X6K9_PSEVC</name>
<keyword evidence="1" id="KW-1133">Transmembrane helix</keyword>
<dbReference type="EMBL" id="AQGW01000018">
    <property type="protein sequence ID" value="MBE0382120.1"/>
    <property type="molecule type" value="Genomic_DNA"/>
</dbReference>
<keyword evidence="5" id="KW-1185">Reference proteome</keyword>
<evidence type="ECO:0000313" key="3">
    <source>
        <dbReference type="EMBL" id="SOU39919.1"/>
    </source>
</evidence>
<feature type="transmembrane region" description="Helical" evidence="1">
    <location>
        <begin position="20"/>
        <end position="40"/>
    </location>
</feature>
<proteinExistence type="predicted"/>
<dbReference type="EMBL" id="LT965928">
    <property type="protein sequence ID" value="SOU39919.1"/>
    <property type="molecule type" value="Genomic_DNA"/>
</dbReference>
<keyword evidence="1" id="KW-0812">Transmembrane</keyword>
<evidence type="ECO:0000313" key="2">
    <source>
        <dbReference type="EMBL" id="MBE0382120.1"/>
    </source>
</evidence>
<dbReference type="Proteomes" id="UP000615003">
    <property type="component" value="Unassembled WGS sequence"/>
</dbReference>
<evidence type="ECO:0000313" key="4">
    <source>
        <dbReference type="Proteomes" id="UP000238288"/>
    </source>
</evidence>
<dbReference type="Proteomes" id="UP000238288">
    <property type="component" value="Chromosome PCAR9a"/>
</dbReference>
<reference evidence="2 5" key="1">
    <citation type="submission" date="2015-06" db="EMBL/GenBank/DDBJ databases">
        <title>Genome sequence of Pseudoalteromonas carrageenovora.</title>
        <authorList>
            <person name="Xie B.-B."/>
            <person name="Rong J.-C."/>
            <person name="Qin Q.-L."/>
            <person name="Zhang Y.-Z."/>
        </authorList>
    </citation>
    <scope>NUCLEOTIDE SEQUENCE [LARGE SCALE GENOMIC DNA]</scope>
    <source>
        <strain evidence="2 5">IAM 12662</strain>
    </source>
</reference>
<dbReference type="GeneID" id="93662564"/>
<organism evidence="3 4">
    <name type="scientific">Pseudoalteromonas carrageenovora IAM 12662</name>
    <dbReference type="NCBI Taxonomy" id="1314868"/>
    <lineage>
        <taxon>Bacteria</taxon>
        <taxon>Pseudomonadati</taxon>
        <taxon>Pseudomonadota</taxon>
        <taxon>Gammaproteobacteria</taxon>
        <taxon>Alteromonadales</taxon>
        <taxon>Pseudoalteromonadaceae</taxon>
        <taxon>Pseudoalteromonas</taxon>
    </lineage>
</organism>
<reference evidence="3 4" key="2">
    <citation type="submission" date="2017-11" db="EMBL/GenBank/DDBJ databases">
        <authorList>
            <person name="Han C.G."/>
        </authorList>
    </citation>
    <scope>NUCLEOTIDE SEQUENCE [LARGE SCALE GENOMIC DNA]</scope>
    <source>
        <strain evidence="4">ATCC 43555</strain>
        <strain evidence="3">ATCC43555</strain>
    </source>
</reference>
<evidence type="ECO:0000313" key="5">
    <source>
        <dbReference type="Proteomes" id="UP000615003"/>
    </source>
</evidence>
<gene>
    <name evidence="3" type="ORF">PCAR9_A20342</name>
    <name evidence="2" type="ORF">PCARR_a0394</name>
</gene>
<dbReference type="AlphaFoldDB" id="A0A2K4X6K9"/>
<dbReference type="RefSeq" id="WP_165491308.1">
    <property type="nucleotide sequence ID" value="NZ_AQGW01000018.1"/>
</dbReference>
<protein>
    <submittedName>
        <fullName evidence="3">Uncharacterized protein</fullName>
    </submittedName>
</protein>
<accession>A0A2K4X6K9</accession>
<evidence type="ECO:0000256" key="1">
    <source>
        <dbReference type="SAM" id="Phobius"/>
    </source>
</evidence>
<sequence>MNTLVLISLAISEFLESLSFSVSINDYFILISIFVLFIFINKNNAISKNNMHEVPA</sequence>